<dbReference type="Gene3D" id="3.30.450.40">
    <property type="match status" value="1"/>
</dbReference>
<keyword evidence="9" id="KW-0067">ATP-binding</keyword>
<protein>
    <recommendedName>
        <fullName evidence="3">histidine kinase</fullName>
        <ecNumber evidence="3">2.7.13.3</ecNumber>
    </recommendedName>
</protein>
<sequence length="412" mass="43428">MRAARAGVLAPLPRGQGLIESLQLLADANAAAASSLDLGQMLTAVMGLLTGRGAEACVVELVSNEGFTRYGAPIWPNTEAGRTVADLVARVAETGRPTCIAASFEPSGVSGVSAVGGMSGAVERMLGQRRRLTLVPLAADGRVLGVLTVLSASETHPDLGVLVEVGRSVGRGICNAMAYREAVESSSRREDAIVSLGHDLRNPLGVVILTLSEMLERANLDEQKVGDRRRLEAALRAADRMHELLRDLLELSRLEAGHLPFDRRACSVEALVNDAVALGAPIANAKGLTIRTDVEPNLPQVYGNRNSLLRVLSNLIGNAIEFTPKGEVIEVRAHACRDGIHVEVVDAGEGIAPESLPRIFERFFQAKPSRPGGTGLGLSIAKAFVEAHGGRISAASEPGRGATFAFTLPVTR</sequence>
<dbReference type="AlphaFoldDB" id="A0A0K1PYE9"/>
<dbReference type="FunFam" id="3.30.565.10:FF:000023">
    <property type="entry name" value="PAS domain-containing sensor histidine kinase"/>
    <property type="match status" value="1"/>
</dbReference>
<dbReference type="InterPro" id="IPR036097">
    <property type="entry name" value="HisK_dim/P_sf"/>
</dbReference>
<evidence type="ECO:0000259" key="12">
    <source>
        <dbReference type="PROSITE" id="PS50109"/>
    </source>
</evidence>
<evidence type="ECO:0000256" key="8">
    <source>
        <dbReference type="ARBA" id="ARBA00022777"/>
    </source>
</evidence>
<comment type="subcellular location">
    <subcellularLocation>
        <location evidence="2">Cell membrane</location>
    </subcellularLocation>
</comment>
<dbReference type="Pfam" id="PF02518">
    <property type="entry name" value="HATPase_c"/>
    <property type="match status" value="1"/>
</dbReference>
<dbReference type="Pfam" id="PF00512">
    <property type="entry name" value="HisKA"/>
    <property type="match status" value="1"/>
</dbReference>
<evidence type="ECO:0000256" key="5">
    <source>
        <dbReference type="ARBA" id="ARBA00022553"/>
    </source>
</evidence>
<dbReference type="InterPro" id="IPR003594">
    <property type="entry name" value="HATPase_dom"/>
</dbReference>
<dbReference type="PANTHER" id="PTHR43711">
    <property type="entry name" value="TWO-COMPONENT HISTIDINE KINASE"/>
    <property type="match status" value="1"/>
</dbReference>
<keyword evidence="5" id="KW-0597">Phosphoprotein</keyword>
<dbReference type="STRING" id="1391654.AKJ09_05217"/>
<dbReference type="PROSITE" id="PS50109">
    <property type="entry name" value="HIS_KIN"/>
    <property type="match status" value="1"/>
</dbReference>
<dbReference type="SMART" id="SM00387">
    <property type="entry name" value="HATPase_c"/>
    <property type="match status" value="1"/>
</dbReference>
<dbReference type="InterPro" id="IPR003661">
    <property type="entry name" value="HisK_dim/P_dom"/>
</dbReference>
<dbReference type="InterPro" id="IPR029016">
    <property type="entry name" value="GAF-like_dom_sf"/>
</dbReference>
<evidence type="ECO:0000256" key="3">
    <source>
        <dbReference type="ARBA" id="ARBA00012438"/>
    </source>
</evidence>
<dbReference type="GO" id="GO:0005524">
    <property type="term" value="F:ATP binding"/>
    <property type="evidence" value="ECO:0007669"/>
    <property type="project" value="UniProtKB-KW"/>
</dbReference>
<dbReference type="SUPFAM" id="SSF55874">
    <property type="entry name" value="ATPase domain of HSP90 chaperone/DNA topoisomerase II/histidine kinase"/>
    <property type="match status" value="1"/>
</dbReference>
<keyword evidence="4" id="KW-1003">Cell membrane</keyword>
<evidence type="ECO:0000256" key="10">
    <source>
        <dbReference type="ARBA" id="ARBA00023012"/>
    </source>
</evidence>
<dbReference type="Proteomes" id="UP000064967">
    <property type="component" value="Chromosome"/>
</dbReference>
<proteinExistence type="predicted"/>
<dbReference type="CDD" id="cd00075">
    <property type="entry name" value="HATPase"/>
    <property type="match status" value="1"/>
</dbReference>
<dbReference type="SMART" id="SM00388">
    <property type="entry name" value="HisKA"/>
    <property type="match status" value="1"/>
</dbReference>
<comment type="catalytic activity">
    <reaction evidence="1">
        <text>ATP + protein L-histidine = ADP + protein N-phospho-L-histidine.</text>
        <dbReference type="EC" id="2.7.13.3"/>
    </reaction>
</comment>
<dbReference type="Gene3D" id="3.30.565.10">
    <property type="entry name" value="Histidine kinase-like ATPase, C-terminal domain"/>
    <property type="match status" value="1"/>
</dbReference>
<keyword evidence="7" id="KW-0547">Nucleotide-binding</keyword>
<dbReference type="InterPro" id="IPR036890">
    <property type="entry name" value="HATPase_C_sf"/>
</dbReference>
<evidence type="ECO:0000256" key="2">
    <source>
        <dbReference type="ARBA" id="ARBA00004236"/>
    </source>
</evidence>
<evidence type="ECO:0000256" key="11">
    <source>
        <dbReference type="ARBA" id="ARBA00023136"/>
    </source>
</evidence>
<keyword evidence="11" id="KW-0472">Membrane</keyword>
<dbReference type="CDD" id="cd00082">
    <property type="entry name" value="HisKA"/>
    <property type="match status" value="1"/>
</dbReference>
<dbReference type="KEGG" id="llu:AKJ09_05217"/>
<dbReference type="SUPFAM" id="SSF47384">
    <property type="entry name" value="Homodimeric domain of signal transducing histidine kinase"/>
    <property type="match status" value="1"/>
</dbReference>
<dbReference type="PRINTS" id="PR00344">
    <property type="entry name" value="BCTRLSENSOR"/>
</dbReference>
<dbReference type="InterPro" id="IPR050736">
    <property type="entry name" value="Sensor_HK_Regulatory"/>
</dbReference>
<dbReference type="InterPro" id="IPR005467">
    <property type="entry name" value="His_kinase_dom"/>
</dbReference>
<dbReference type="SUPFAM" id="SSF55781">
    <property type="entry name" value="GAF domain-like"/>
    <property type="match status" value="1"/>
</dbReference>
<organism evidence="13 14">
    <name type="scientific">Labilithrix luteola</name>
    <dbReference type="NCBI Taxonomy" id="1391654"/>
    <lineage>
        <taxon>Bacteria</taxon>
        <taxon>Pseudomonadati</taxon>
        <taxon>Myxococcota</taxon>
        <taxon>Polyangia</taxon>
        <taxon>Polyangiales</taxon>
        <taxon>Labilitrichaceae</taxon>
        <taxon>Labilithrix</taxon>
    </lineage>
</organism>
<accession>A0A0K1PYE9</accession>
<keyword evidence="14" id="KW-1185">Reference proteome</keyword>
<dbReference type="EMBL" id="CP012333">
    <property type="protein sequence ID" value="AKU98553.1"/>
    <property type="molecule type" value="Genomic_DNA"/>
</dbReference>
<dbReference type="InterPro" id="IPR004358">
    <property type="entry name" value="Sig_transdc_His_kin-like_C"/>
</dbReference>
<gene>
    <name evidence="13" type="ORF">AKJ09_05217</name>
</gene>
<dbReference type="PANTHER" id="PTHR43711:SF1">
    <property type="entry name" value="HISTIDINE KINASE 1"/>
    <property type="match status" value="1"/>
</dbReference>
<evidence type="ECO:0000256" key="1">
    <source>
        <dbReference type="ARBA" id="ARBA00000085"/>
    </source>
</evidence>
<keyword evidence="6" id="KW-0808">Transferase</keyword>
<dbReference type="GO" id="GO:0000155">
    <property type="term" value="F:phosphorelay sensor kinase activity"/>
    <property type="evidence" value="ECO:0007669"/>
    <property type="project" value="InterPro"/>
</dbReference>
<evidence type="ECO:0000313" key="13">
    <source>
        <dbReference type="EMBL" id="AKU98553.1"/>
    </source>
</evidence>
<keyword evidence="8" id="KW-0418">Kinase</keyword>
<name>A0A0K1PYE9_9BACT</name>
<keyword evidence="10" id="KW-0902">Two-component regulatory system</keyword>
<dbReference type="RefSeq" id="WP_169927797.1">
    <property type="nucleotide sequence ID" value="NZ_CP012333.1"/>
</dbReference>
<feature type="domain" description="Histidine kinase" evidence="12">
    <location>
        <begin position="195"/>
        <end position="412"/>
    </location>
</feature>
<evidence type="ECO:0000256" key="6">
    <source>
        <dbReference type="ARBA" id="ARBA00022679"/>
    </source>
</evidence>
<dbReference type="GO" id="GO:0005886">
    <property type="term" value="C:plasma membrane"/>
    <property type="evidence" value="ECO:0007669"/>
    <property type="project" value="UniProtKB-SubCell"/>
</dbReference>
<dbReference type="EC" id="2.7.13.3" evidence="3"/>
<dbReference type="Gene3D" id="1.10.287.130">
    <property type="match status" value="1"/>
</dbReference>
<evidence type="ECO:0000256" key="9">
    <source>
        <dbReference type="ARBA" id="ARBA00022840"/>
    </source>
</evidence>
<evidence type="ECO:0000256" key="7">
    <source>
        <dbReference type="ARBA" id="ARBA00022741"/>
    </source>
</evidence>
<evidence type="ECO:0000313" key="14">
    <source>
        <dbReference type="Proteomes" id="UP000064967"/>
    </source>
</evidence>
<evidence type="ECO:0000256" key="4">
    <source>
        <dbReference type="ARBA" id="ARBA00022475"/>
    </source>
</evidence>
<reference evidence="13 14" key="1">
    <citation type="submission" date="2015-08" db="EMBL/GenBank/DDBJ databases">
        <authorList>
            <person name="Babu N.S."/>
            <person name="Beckwith C.J."/>
            <person name="Beseler K.G."/>
            <person name="Brison A."/>
            <person name="Carone J.V."/>
            <person name="Caskin T.P."/>
            <person name="Diamond M."/>
            <person name="Durham M.E."/>
            <person name="Foxe J.M."/>
            <person name="Go M."/>
            <person name="Henderson B.A."/>
            <person name="Jones I.B."/>
            <person name="McGettigan J.A."/>
            <person name="Micheletti S.J."/>
            <person name="Nasrallah M.E."/>
            <person name="Ortiz D."/>
            <person name="Piller C.R."/>
            <person name="Privatt S.R."/>
            <person name="Schneider S.L."/>
            <person name="Sharp S."/>
            <person name="Smith T.C."/>
            <person name="Stanton J.D."/>
            <person name="Ullery H.E."/>
            <person name="Wilson R.J."/>
            <person name="Serrano M.G."/>
            <person name="Buck G."/>
            <person name="Lee V."/>
            <person name="Wang Y."/>
            <person name="Carvalho R."/>
            <person name="Voegtly L."/>
            <person name="Shi R."/>
            <person name="Duckworth R."/>
            <person name="Johnson A."/>
            <person name="Loviza R."/>
            <person name="Walstead R."/>
            <person name="Shah Z."/>
            <person name="Kiflezghi M."/>
            <person name="Wade K."/>
            <person name="Ball S.L."/>
            <person name="Bradley K.W."/>
            <person name="Asai D.J."/>
            <person name="Bowman C.A."/>
            <person name="Russell D.A."/>
            <person name="Pope W.H."/>
            <person name="Jacobs-Sera D."/>
            <person name="Hendrix R.W."/>
            <person name="Hatfull G.F."/>
        </authorList>
    </citation>
    <scope>NUCLEOTIDE SEQUENCE [LARGE SCALE GENOMIC DNA]</scope>
    <source>
        <strain evidence="13 14">DSM 27648</strain>
    </source>
</reference>